<reference evidence="3" key="1">
    <citation type="submission" date="2016-10" db="EMBL/GenBank/DDBJ databases">
        <authorList>
            <person name="Varghese N."/>
        </authorList>
    </citation>
    <scope>NUCLEOTIDE SEQUENCE [LARGE SCALE GENOMIC DNA]</scope>
    <source>
        <strain evidence="3">DSM 18820</strain>
    </source>
</reference>
<accession>A0A1I7JWE1</accession>
<organism evidence="2 3">
    <name type="scientific">Pontibacter akesuensis</name>
    <dbReference type="NCBI Taxonomy" id="388950"/>
    <lineage>
        <taxon>Bacteria</taxon>
        <taxon>Pseudomonadati</taxon>
        <taxon>Bacteroidota</taxon>
        <taxon>Cytophagia</taxon>
        <taxon>Cytophagales</taxon>
        <taxon>Hymenobacteraceae</taxon>
        <taxon>Pontibacter</taxon>
    </lineage>
</organism>
<dbReference type="EMBL" id="FPCA01000004">
    <property type="protein sequence ID" value="SFU89446.1"/>
    <property type="molecule type" value="Genomic_DNA"/>
</dbReference>
<protein>
    <submittedName>
        <fullName evidence="2">Zinc protease</fullName>
    </submittedName>
</protein>
<sequence>MRHRFAALLLLLTVALTSATAQQNSQKDKILPYPIHQKELANGLNVVTVPYNSPGLAAFYIVVRASSREEVEKGKTGFAHPIISFN</sequence>
<keyword evidence="2" id="KW-0645">Protease</keyword>
<gene>
    <name evidence="2" type="ORF">SAMN04487941_3102</name>
</gene>
<dbReference type="Proteomes" id="UP000182491">
    <property type="component" value="Unassembled WGS sequence"/>
</dbReference>
<dbReference type="RefSeq" id="WP_068836869.1">
    <property type="nucleotide sequence ID" value="NZ_BMXC01000004.1"/>
</dbReference>
<dbReference type="GO" id="GO:0006508">
    <property type="term" value="P:proteolysis"/>
    <property type="evidence" value="ECO:0007669"/>
    <property type="project" value="UniProtKB-KW"/>
</dbReference>
<name>A0A1I7JWE1_9BACT</name>
<keyword evidence="1" id="KW-0732">Signal</keyword>
<evidence type="ECO:0000313" key="2">
    <source>
        <dbReference type="EMBL" id="SFU89446.1"/>
    </source>
</evidence>
<feature type="signal peptide" evidence="1">
    <location>
        <begin position="1"/>
        <end position="21"/>
    </location>
</feature>
<keyword evidence="3" id="KW-1185">Reference proteome</keyword>
<evidence type="ECO:0000313" key="3">
    <source>
        <dbReference type="Proteomes" id="UP000182491"/>
    </source>
</evidence>
<dbReference type="GO" id="GO:0008233">
    <property type="term" value="F:peptidase activity"/>
    <property type="evidence" value="ECO:0007669"/>
    <property type="project" value="UniProtKB-KW"/>
</dbReference>
<proteinExistence type="predicted"/>
<dbReference type="AlphaFoldDB" id="A0A1I7JWE1"/>
<evidence type="ECO:0000256" key="1">
    <source>
        <dbReference type="SAM" id="SignalP"/>
    </source>
</evidence>
<feature type="chain" id="PRO_5010176807" evidence="1">
    <location>
        <begin position="22"/>
        <end position="86"/>
    </location>
</feature>
<keyword evidence="2" id="KW-0378">Hydrolase</keyword>
<dbReference type="STRING" id="388950.GCA_001611675_00682"/>
<dbReference type="Gene3D" id="3.30.830.10">
    <property type="entry name" value="Metalloenzyme, LuxS/M16 peptidase-like"/>
    <property type="match status" value="1"/>
</dbReference>